<name>A0A840YI83_9SPHN</name>
<dbReference type="RefSeq" id="WP_184089128.1">
    <property type="nucleotide sequence ID" value="NZ_JACIJF010000009.1"/>
</dbReference>
<sequence length="142" mass="15934">MNPTGLLAQMHEHHCAIAAYTADAEALISAADLDPAIVSNSRWRFVRTLTGYQLFKHQQIFDPVLQRGSQLDADAARQLKAECILISEAFRSYIAKWSTSGIVGREDEYRSDAKAMILRVRRHIVRERRGIEALLSPSLQAA</sequence>
<dbReference type="AlphaFoldDB" id="A0A840YI83"/>
<protein>
    <submittedName>
        <fullName evidence="1">Uncharacterized protein</fullName>
    </submittedName>
</protein>
<accession>A0A840YI83</accession>
<proteinExistence type="predicted"/>
<evidence type="ECO:0000313" key="1">
    <source>
        <dbReference type="EMBL" id="MBB5711769.1"/>
    </source>
</evidence>
<comment type="caution">
    <text evidence="1">The sequence shown here is derived from an EMBL/GenBank/DDBJ whole genome shotgun (WGS) entry which is preliminary data.</text>
</comment>
<dbReference type="Proteomes" id="UP000527143">
    <property type="component" value="Unassembled WGS sequence"/>
</dbReference>
<evidence type="ECO:0000313" key="2">
    <source>
        <dbReference type="Proteomes" id="UP000527143"/>
    </source>
</evidence>
<gene>
    <name evidence="1" type="ORF">FHT02_003020</name>
</gene>
<organism evidence="1 2">
    <name type="scientific">Sphingomonas xinjiangensis</name>
    <dbReference type="NCBI Taxonomy" id="643568"/>
    <lineage>
        <taxon>Bacteria</taxon>
        <taxon>Pseudomonadati</taxon>
        <taxon>Pseudomonadota</taxon>
        <taxon>Alphaproteobacteria</taxon>
        <taxon>Sphingomonadales</taxon>
        <taxon>Sphingomonadaceae</taxon>
        <taxon>Sphingomonas</taxon>
    </lineage>
</organism>
<reference evidence="1 2" key="1">
    <citation type="submission" date="2020-08" db="EMBL/GenBank/DDBJ databases">
        <title>Genomic Encyclopedia of Type Strains, Phase IV (KMG-IV): sequencing the most valuable type-strain genomes for metagenomic binning, comparative biology and taxonomic classification.</title>
        <authorList>
            <person name="Goeker M."/>
        </authorList>
    </citation>
    <scope>NUCLEOTIDE SEQUENCE [LARGE SCALE GENOMIC DNA]</scope>
    <source>
        <strain evidence="1 2">DSM 26736</strain>
    </source>
</reference>
<dbReference type="EMBL" id="JACIJF010000009">
    <property type="protein sequence ID" value="MBB5711769.1"/>
    <property type="molecule type" value="Genomic_DNA"/>
</dbReference>
<keyword evidence="2" id="KW-1185">Reference proteome</keyword>